<dbReference type="SUPFAM" id="SSF55729">
    <property type="entry name" value="Acyl-CoA N-acyltransferases (Nat)"/>
    <property type="match status" value="1"/>
</dbReference>
<protein>
    <submittedName>
        <fullName evidence="4">GCN5 family acetyltransferase</fullName>
    </submittedName>
</protein>
<dbReference type="PROSITE" id="PS51186">
    <property type="entry name" value="GNAT"/>
    <property type="match status" value="1"/>
</dbReference>
<dbReference type="EMBL" id="LRFC01000038">
    <property type="protein sequence ID" value="KZE63909.1"/>
    <property type="molecule type" value="Genomic_DNA"/>
</dbReference>
<comment type="caution">
    <text evidence="4">The sequence shown here is derived from an EMBL/GenBank/DDBJ whole genome shotgun (WGS) entry which is preliminary data.</text>
</comment>
<sequence>MLLVATFKIRPVVLEDVEQLNGLMLRYIVDFYKGKTPEGTKLEDHIKHLLASDEAGTQFVAETDDGRLAAFATLYFSFSTTRVQKIAILNDLFVDAEFRGAGLGEKLFQHVLDYTKNEGYAYMSWQTAIDNTSAQALYKKMGGKNINSEWIHYEIEHH</sequence>
<accession>A0A161RRG2</accession>
<name>A0A161RRG2_9BACL</name>
<proteinExistence type="predicted"/>
<dbReference type="Proteomes" id="UP000076567">
    <property type="component" value="Unassembled WGS sequence"/>
</dbReference>
<evidence type="ECO:0000256" key="2">
    <source>
        <dbReference type="ARBA" id="ARBA00023315"/>
    </source>
</evidence>
<evidence type="ECO:0000313" key="5">
    <source>
        <dbReference type="Proteomes" id="UP000076567"/>
    </source>
</evidence>
<dbReference type="Gene3D" id="3.40.630.30">
    <property type="match status" value="1"/>
</dbReference>
<dbReference type="OrthoDB" id="9792929at2"/>
<keyword evidence="1 4" id="KW-0808">Transferase</keyword>
<dbReference type="PANTHER" id="PTHR10545:SF29">
    <property type="entry name" value="GH14572P-RELATED"/>
    <property type="match status" value="1"/>
</dbReference>
<evidence type="ECO:0000256" key="1">
    <source>
        <dbReference type="ARBA" id="ARBA00022679"/>
    </source>
</evidence>
<dbReference type="InterPro" id="IPR000182">
    <property type="entry name" value="GNAT_dom"/>
</dbReference>
<reference evidence="5" key="1">
    <citation type="submission" date="2016-01" db="EMBL/GenBank/DDBJ databases">
        <title>Draft genome of Chromobacterium sp. F49.</title>
        <authorList>
            <person name="Hong K.W."/>
        </authorList>
    </citation>
    <scope>NUCLEOTIDE SEQUENCE [LARGE SCALE GENOMIC DNA]</scope>
    <source>
        <strain evidence="5">P7IIIA</strain>
    </source>
</reference>
<keyword evidence="2" id="KW-0012">Acyltransferase</keyword>
<dbReference type="PANTHER" id="PTHR10545">
    <property type="entry name" value="DIAMINE N-ACETYLTRANSFERASE"/>
    <property type="match status" value="1"/>
</dbReference>
<evidence type="ECO:0000259" key="3">
    <source>
        <dbReference type="PROSITE" id="PS51186"/>
    </source>
</evidence>
<dbReference type="CDD" id="cd04301">
    <property type="entry name" value="NAT_SF"/>
    <property type="match status" value="1"/>
</dbReference>
<evidence type="ECO:0000313" key="4">
    <source>
        <dbReference type="EMBL" id="KZE63909.1"/>
    </source>
</evidence>
<dbReference type="GO" id="GO:0008080">
    <property type="term" value="F:N-acetyltransferase activity"/>
    <property type="evidence" value="ECO:0007669"/>
    <property type="project" value="TreeGrafter"/>
</dbReference>
<organism evidence="4 5">
    <name type="scientific">Fictibacillus phosphorivorans</name>
    <dbReference type="NCBI Taxonomy" id="1221500"/>
    <lineage>
        <taxon>Bacteria</taxon>
        <taxon>Bacillati</taxon>
        <taxon>Bacillota</taxon>
        <taxon>Bacilli</taxon>
        <taxon>Bacillales</taxon>
        <taxon>Fictibacillaceae</taxon>
        <taxon>Fictibacillus</taxon>
    </lineage>
</organism>
<keyword evidence="5" id="KW-1185">Reference proteome</keyword>
<dbReference type="Pfam" id="PF00583">
    <property type="entry name" value="Acetyltransf_1"/>
    <property type="match status" value="1"/>
</dbReference>
<gene>
    <name evidence="4" type="ORF">AWM68_12410</name>
</gene>
<dbReference type="InterPro" id="IPR016181">
    <property type="entry name" value="Acyl_CoA_acyltransferase"/>
</dbReference>
<dbReference type="InterPro" id="IPR051016">
    <property type="entry name" value="Diverse_Substrate_AcTransf"/>
</dbReference>
<dbReference type="AlphaFoldDB" id="A0A161RRG2"/>
<feature type="domain" description="N-acetyltransferase" evidence="3">
    <location>
        <begin position="7"/>
        <end position="158"/>
    </location>
</feature>